<gene>
    <name evidence="6" type="ORF">BPP43_00620</name>
</gene>
<organism evidence="6 7">
    <name type="scientific">Brachyspira pilosicoli P43/6/78</name>
    <dbReference type="NCBI Taxonomy" id="1042417"/>
    <lineage>
        <taxon>Bacteria</taxon>
        <taxon>Pseudomonadati</taxon>
        <taxon>Spirochaetota</taxon>
        <taxon>Spirochaetia</taxon>
        <taxon>Brachyspirales</taxon>
        <taxon>Brachyspiraceae</taxon>
        <taxon>Brachyspira</taxon>
    </lineage>
</organism>
<evidence type="ECO:0000256" key="2">
    <source>
        <dbReference type="ARBA" id="ARBA00006906"/>
    </source>
</evidence>
<keyword evidence="5" id="KW-0119">Carbohydrate metabolism</keyword>
<keyword evidence="7" id="KW-1185">Reference proteome</keyword>
<evidence type="ECO:0000313" key="6">
    <source>
        <dbReference type="EMBL" id="AGA65484.1"/>
    </source>
</evidence>
<proteinExistence type="inferred from homology"/>
<comment type="subunit">
    <text evidence="3">Homotrimer.</text>
</comment>
<sequence>MLEKYIQTKIIPVVVVENEDETRKIAELCLEFLPSIELTLRTEYGYKALEILAKDYPNIQRSAATVLNIEQVKRVVDLGTNIIISPGFQPAMLEYAKNKNYYYIPGAATPSEVEQCLAYGYKYIKFFHAALYGGINWIKSIAPVYKHTGVKFMPLGGVNIDNVKEYLQNEYVFACGGTWLCPRNLIEEKNWKEIKRRFEEANKLIKELQN</sequence>
<dbReference type="AlphaFoldDB" id="A0A3B6VJX6"/>
<dbReference type="Pfam" id="PF01081">
    <property type="entry name" value="Aldolase"/>
    <property type="match status" value="1"/>
</dbReference>
<evidence type="ECO:0000256" key="1">
    <source>
        <dbReference type="ARBA" id="ARBA00004761"/>
    </source>
</evidence>
<name>A0A3B6VJX6_BRAPL</name>
<dbReference type="GO" id="GO:0016829">
    <property type="term" value="F:lyase activity"/>
    <property type="evidence" value="ECO:0007669"/>
    <property type="project" value="UniProtKB-KW"/>
</dbReference>
<dbReference type="KEGG" id="bpip:BPP43_00620"/>
<reference evidence="6 7" key="1">
    <citation type="journal article" date="2013" name="Genome Announc.">
        <title>Complete Genome Sequence of the Porcine Strain Brachyspira pilosicoli P43/6/78(T.).</title>
        <authorList>
            <person name="Lin C."/>
            <person name="den Bakker H.C."/>
            <person name="Suzuki H."/>
            <person name="Lefebure T."/>
            <person name="Ponnala L."/>
            <person name="Sun Q."/>
            <person name="Stanhope M.J."/>
            <person name="Wiedmann M."/>
            <person name="Duhamel G.E."/>
        </authorList>
    </citation>
    <scope>NUCLEOTIDE SEQUENCE [LARGE SCALE GENOMIC DNA]</scope>
    <source>
        <strain evidence="6 7">P43/6/78</strain>
    </source>
</reference>
<dbReference type="InterPro" id="IPR013785">
    <property type="entry name" value="Aldolase_TIM"/>
</dbReference>
<evidence type="ECO:0000256" key="3">
    <source>
        <dbReference type="ARBA" id="ARBA00011233"/>
    </source>
</evidence>
<dbReference type="EMBL" id="CP002873">
    <property type="protein sequence ID" value="AGA65484.1"/>
    <property type="molecule type" value="Genomic_DNA"/>
</dbReference>
<dbReference type="Proteomes" id="UP000010793">
    <property type="component" value="Chromosome"/>
</dbReference>
<comment type="pathway">
    <text evidence="1">Carbohydrate acid metabolism.</text>
</comment>
<keyword evidence="4" id="KW-0456">Lyase</keyword>
<dbReference type="PANTHER" id="PTHR30246:SF1">
    <property type="entry name" value="2-DEHYDRO-3-DEOXY-6-PHOSPHOGALACTONATE ALDOLASE-RELATED"/>
    <property type="match status" value="1"/>
</dbReference>
<dbReference type="PANTHER" id="PTHR30246">
    <property type="entry name" value="2-KETO-3-DEOXY-6-PHOSPHOGLUCONATE ALDOLASE"/>
    <property type="match status" value="1"/>
</dbReference>
<dbReference type="CDD" id="cd00452">
    <property type="entry name" value="KDPG_aldolase"/>
    <property type="match status" value="1"/>
</dbReference>
<dbReference type="RefSeq" id="WP_015273857.1">
    <property type="nucleotide sequence ID" value="NC_019908.1"/>
</dbReference>
<dbReference type="SUPFAM" id="SSF51569">
    <property type="entry name" value="Aldolase"/>
    <property type="match status" value="1"/>
</dbReference>
<dbReference type="InterPro" id="IPR000887">
    <property type="entry name" value="Aldlse_KDPG_KHG"/>
</dbReference>
<comment type="similarity">
    <text evidence="2">Belongs to the KHG/KDPG aldolase family.</text>
</comment>
<evidence type="ECO:0000256" key="4">
    <source>
        <dbReference type="ARBA" id="ARBA00023239"/>
    </source>
</evidence>
<evidence type="ECO:0000313" key="7">
    <source>
        <dbReference type="Proteomes" id="UP000010793"/>
    </source>
</evidence>
<evidence type="ECO:0000256" key="5">
    <source>
        <dbReference type="ARBA" id="ARBA00023277"/>
    </source>
</evidence>
<dbReference type="Gene3D" id="3.20.20.70">
    <property type="entry name" value="Aldolase class I"/>
    <property type="match status" value="1"/>
</dbReference>
<dbReference type="NCBIfam" id="TIGR01182">
    <property type="entry name" value="eda"/>
    <property type="match status" value="1"/>
</dbReference>
<accession>A0A3B6VJX6</accession>
<protein>
    <submittedName>
        <fullName evidence="6">Keto-hydroxyglutarate-aldolase/keto-deoxy-phosphogluconate aldolase</fullName>
    </submittedName>
</protein>